<protein>
    <recommendedName>
        <fullName evidence="1">diguanylate cyclase</fullName>
        <ecNumber evidence="1">2.7.7.65</ecNumber>
    </recommendedName>
</protein>
<accession>A0ABV4TV01</accession>
<dbReference type="InterPro" id="IPR029787">
    <property type="entry name" value="Nucleotide_cyclase"/>
</dbReference>
<dbReference type="PROSITE" id="PS50887">
    <property type="entry name" value="GGDEF"/>
    <property type="match status" value="1"/>
</dbReference>
<feature type="coiled-coil region" evidence="3">
    <location>
        <begin position="197"/>
        <end position="224"/>
    </location>
</feature>
<gene>
    <name evidence="6" type="ORF">ACERLL_10015</name>
</gene>
<feature type="domain" description="GGDEF" evidence="5">
    <location>
        <begin position="252"/>
        <end position="393"/>
    </location>
</feature>
<keyword evidence="3" id="KW-0175">Coiled coil</keyword>
<keyword evidence="6" id="KW-0808">Transferase</keyword>
<proteinExistence type="predicted"/>
<dbReference type="NCBIfam" id="TIGR00254">
    <property type="entry name" value="GGDEF"/>
    <property type="match status" value="1"/>
</dbReference>
<dbReference type="Gene3D" id="3.30.70.270">
    <property type="match status" value="1"/>
</dbReference>
<dbReference type="InterPro" id="IPR043128">
    <property type="entry name" value="Rev_trsase/Diguanyl_cyclase"/>
</dbReference>
<dbReference type="Proteomes" id="UP001575181">
    <property type="component" value="Unassembled WGS sequence"/>
</dbReference>
<keyword evidence="6" id="KW-0548">Nucleotidyltransferase</keyword>
<evidence type="ECO:0000256" key="1">
    <source>
        <dbReference type="ARBA" id="ARBA00012528"/>
    </source>
</evidence>
<organism evidence="6 7">
    <name type="scientific">Thiohalorhabdus methylotrophus</name>
    <dbReference type="NCBI Taxonomy" id="3242694"/>
    <lineage>
        <taxon>Bacteria</taxon>
        <taxon>Pseudomonadati</taxon>
        <taxon>Pseudomonadota</taxon>
        <taxon>Gammaproteobacteria</taxon>
        <taxon>Thiohalorhabdales</taxon>
        <taxon>Thiohalorhabdaceae</taxon>
        <taxon>Thiohalorhabdus</taxon>
    </lineage>
</organism>
<dbReference type="PANTHER" id="PTHR45138">
    <property type="entry name" value="REGULATORY COMPONENTS OF SENSORY TRANSDUCTION SYSTEM"/>
    <property type="match status" value="1"/>
</dbReference>
<reference evidence="6 7" key="1">
    <citation type="submission" date="2024-08" db="EMBL/GenBank/DDBJ databases">
        <title>Whole-genome sequencing of halo(alkali)philic microorganisms from hypersaline lakes.</title>
        <authorList>
            <person name="Sorokin D.Y."/>
            <person name="Merkel A.Y."/>
            <person name="Messina E."/>
            <person name="Yakimov M."/>
        </authorList>
    </citation>
    <scope>NUCLEOTIDE SEQUENCE [LARGE SCALE GENOMIC DNA]</scope>
    <source>
        <strain evidence="6 7">Cl-TMA</strain>
    </source>
</reference>
<feature type="region of interest" description="Disordered" evidence="4">
    <location>
        <begin position="76"/>
        <end position="99"/>
    </location>
</feature>
<dbReference type="Pfam" id="PF01590">
    <property type="entry name" value="GAF"/>
    <property type="match status" value="1"/>
</dbReference>
<dbReference type="GO" id="GO:0052621">
    <property type="term" value="F:diguanylate cyclase activity"/>
    <property type="evidence" value="ECO:0007669"/>
    <property type="project" value="UniProtKB-EC"/>
</dbReference>
<sequence length="398" mass="44384">MDSAPFAEAASELRHQFTNLLESLSALRSLIDLDPQANDEETLLDQALHTLAEYQDLERSSVFLLQGRELINYSGLSREETAPDNPGFPEGSPSRGTTAYSADSGLMGLAVQTGQLQHCSNCAEDTRFRSWDGDNSVGSLICTPIFHLGQPLGVLNVSHPAPEAFAPWHEHLLQVFSTMLGYMLANHRLVHAMEAHVQERTMELEEALGEAERLKRRFEQLAIIDDLTRIHNRRFLFSAAAAEIAKAQRYRIPLSLMLLDLDHFKTVNDQYGHAAGDRVLKEIAAYFREQTREGDILARMGGEEFVLVLPGTGTEGAQCLGERIRRDIRSFQWQSEDGREFSISVSVGLTVLSPGDLPDLDSHYLLERMLAEADKAVYRCKAAGRDQMDTQDLDNDPG</sequence>
<dbReference type="SMART" id="SM00267">
    <property type="entry name" value="GGDEF"/>
    <property type="match status" value="1"/>
</dbReference>
<dbReference type="InterPro" id="IPR003018">
    <property type="entry name" value="GAF"/>
</dbReference>
<name>A0ABV4TV01_9GAMM</name>
<dbReference type="CDD" id="cd01949">
    <property type="entry name" value="GGDEF"/>
    <property type="match status" value="1"/>
</dbReference>
<comment type="catalytic activity">
    <reaction evidence="2">
        <text>2 GTP = 3',3'-c-di-GMP + 2 diphosphate</text>
        <dbReference type="Rhea" id="RHEA:24898"/>
        <dbReference type="ChEBI" id="CHEBI:33019"/>
        <dbReference type="ChEBI" id="CHEBI:37565"/>
        <dbReference type="ChEBI" id="CHEBI:58805"/>
        <dbReference type="EC" id="2.7.7.65"/>
    </reaction>
</comment>
<dbReference type="EC" id="2.7.7.65" evidence="1"/>
<dbReference type="InterPro" id="IPR000160">
    <property type="entry name" value="GGDEF_dom"/>
</dbReference>
<dbReference type="InterPro" id="IPR029016">
    <property type="entry name" value="GAF-like_dom_sf"/>
</dbReference>
<evidence type="ECO:0000313" key="7">
    <source>
        <dbReference type="Proteomes" id="UP001575181"/>
    </source>
</evidence>
<evidence type="ECO:0000259" key="5">
    <source>
        <dbReference type="PROSITE" id="PS50887"/>
    </source>
</evidence>
<dbReference type="Gene3D" id="3.30.450.40">
    <property type="match status" value="1"/>
</dbReference>
<dbReference type="SMART" id="SM00065">
    <property type="entry name" value="GAF"/>
    <property type="match status" value="1"/>
</dbReference>
<dbReference type="Pfam" id="PF00990">
    <property type="entry name" value="GGDEF"/>
    <property type="match status" value="1"/>
</dbReference>
<dbReference type="EMBL" id="JBGUAW010000006">
    <property type="protein sequence ID" value="MFA9461159.1"/>
    <property type="molecule type" value="Genomic_DNA"/>
</dbReference>
<evidence type="ECO:0000256" key="3">
    <source>
        <dbReference type="SAM" id="Coils"/>
    </source>
</evidence>
<evidence type="ECO:0000313" key="6">
    <source>
        <dbReference type="EMBL" id="MFA9461159.1"/>
    </source>
</evidence>
<dbReference type="PANTHER" id="PTHR45138:SF9">
    <property type="entry name" value="DIGUANYLATE CYCLASE DGCM-RELATED"/>
    <property type="match status" value="1"/>
</dbReference>
<evidence type="ECO:0000256" key="2">
    <source>
        <dbReference type="ARBA" id="ARBA00034247"/>
    </source>
</evidence>
<evidence type="ECO:0000256" key="4">
    <source>
        <dbReference type="SAM" id="MobiDB-lite"/>
    </source>
</evidence>
<dbReference type="SUPFAM" id="SSF55073">
    <property type="entry name" value="Nucleotide cyclase"/>
    <property type="match status" value="1"/>
</dbReference>
<keyword evidence="7" id="KW-1185">Reference proteome</keyword>
<dbReference type="InterPro" id="IPR050469">
    <property type="entry name" value="Diguanylate_Cyclase"/>
</dbReference>
<comment type="caution">
    <text evidence="6">The sequence shown here is derived from an EMBL/GenBank/DDBJ whole genome shotgun (WGS) entry which is preliminary data.</text>
</comment>
<dbReference type="RefSeq" id="WP_373655945.1">
    <property type="nucleotide sequence ID" value="NZ_JBGUAW010000006.1"/>
</dbReference>
<dbReference type="SUPFAM" id="SSF55781">
    <property type="entry name" value="GAF domain-like"/>
    <property type="match status" value="1"/>
</dbReference>